<dbReference type="EC" id="4.3.2.1" evidence="3 7"/>
<evidence type="ECO:0000259" key="9">
    <source>
        <dbReference type="Pfam" id="PF14698"/>
    </source>
</evidence>
<organism evidence="10 11">
    <name type="scientific">Candidatus Vidania fulgoroideorum</name>
    <dbReference type="NCBI Taxonomy" id="881286"/>
    <lineage>
        <taxon>Bacteria</taxon>
        <taxon>Pseudomonadati</taxon>
        <taxon>Pseudomonadota</taxon>
        <taxon>Betaproteobacteria</taxon>
        <taxon>Candidatus Vidania</taxon>
    </lineage>
</organism>
<evidence type="ECO:0000256" key="2">
    <source>
        <dbReference type="ARBA" id="ARBA00004941"/>
    </source>
</evidence>
<dbReference type="Gene3D" id="1.10.275.10">
    <property type="entry name" value="Fumarase/aspartase (N-terminal domain)"/>
    <property type="match status" value="1"/>
</dbReference>
<keyword evidence="7" id="KW-0963">Cytoplasm</keyword>
<dbReference type="InterPro" id="IPR020557">
    <property type="entry name" value="Fumarate_lyase_CS"/>
</dbReference>
<reference evidence="10 11" key="1">
    <citation type="submission" date="2018-03" db="EMBL/GenBank/DDBJ databases">
        <title>A parallel universe: an anciently diverged bacterial symbiosis in a Hawaiian planthopper (Hemiptera: Cixiidae) reveals rearranged nutritional responsibilities.</title>
        <authorList>
            <person name="Bennett G."/>
            <person name="Mao M."/>
        </authorList>
    </citation>
    <scope>NUCLEOTIDE SEQUENCE [LARGE SCALE GENOMIC DNA]</scope>
    <source>
        <strain evidence="10 11">OLIH</strain>
    </source>
</reference>
<dbReference type="SUPFAM" id="SSF48557">
    <property type="entry name" value="L-aspartase-like"/>
    <property type="match status" value="1"/>
</dbReference>
<dbReference type="NCBIfam" id="TIGR00838">
    <property type="entry name" value="argH"/>
    <property type="match status" value="1"/>
</dbReference>
<dbReference type="UniPathway" id="UPA00068">
    <property type="reaction ID" value="UER00114"/>
</dbReference>
<feature type="domain" description="Argininosuccinate lyase C-terminal" evidence="9">
    <location>
        <begin position="358"/>
        <end position="405"/>
    </location>
</feature>
<dbReference type="InterPro" id="IPR000362">
    <property type="entry name" value="Fumarate_lyase_fam"/>
</dbReference>
<dbReference type="HAMAP" id="MF_00006">
    <property type="entry name" value="Arg_succ_lyase"/>
    <property type="match status" value="1"/>
</dbReference>
<protein>
    <recommendedName>
        <fullName evidence="3 7">Argininosuccinate lyase</fullName>
        <shortName evidence="7">ASAL</shortName>
        <ecNumber evidence="3 7">4.3.2.1</ecNumber>
    </recommendedName>
    <alternativeName>
        <fullName evidence="7">Arginosuccinase</fullName>
    </alternativeName>
</protein>
<dbReference type="PANTHER" id="PTHR43814">
    <property type="entry name" value="ARGININOSUCCINATE LYASE"/>
    <property type="match status" value="1"/>
</dbReference>
<evidence type="ECO:0000256" key="3">
    <source>
        <dbReference type="ARBA" id="ARBA00012338"/>
    </source>
</evidence>
<comment type="similarity">
    <text evidence="7">Belongs to the lyase 1 family. Argininosuccinate lyase subfamily.</text>
</comment>
<dbReference type="PRINTS" id="PR00145">
    <property type="entry name" value="ARGSUCLYASE"/>
</dbReference>
<evidence type="ECO:0000256" key="7">
    <source>
        <dbReference type="HAMAP-Rule" id="MF_00006"/>
    </source>
</evidence>
<evidence type="ECO:0000313" key="11">
    <source>
        <dbReference type="Proteomes" id="UP000257084"/>
    </source>
</evidence>
<evidence type="ECO:0000256" key="5">
    <source>
        <dbReference type="ARBA" id="ARBA00022605"/>
    </source>
</evidence>
<keyword evidence="6 7" id="KW-0456">Lyase</keyword>
<dbReference type="Gene3D" id="1.10.40.30">
    <property type="entry name" value="Fumarase/aspartase (C-terminal domain)"/>
    <property type="match status" value="1"/>
</dbReference>
<dbReference type="Gene3D" id="1.20.200.10">
    <property type="entry name" value="Fumarase/aspartase (Central domain)"/>
    <property type="match status" value="1"/>
</dbReference>
<evidence type="ECO:0000313" key="10">
    <source>
        <dbReference type="EMBL" id="AXN02455.1"/>
    </source>
</evidence>
<dbReference type="FunFam" id="1.20.200.10:FF:000015">
    <property type="entry name" value="argininosuccinate lyase isoform X2"/>
    <property type="match status" value="1"/>
</dbReference>
<dbReference type="Pfam" id="PF14698">
    <property type="entry name" value="ASL_C2"/>
    <property type="match status" value="1"/>
</dbReference>
<dbReference type="Proteomes" id="UP000257084">
    <property type="component" value="Chromosome"/>
</dbReference>
<dbReference type="PROSITE" id="PS00163">
    <property type="entry name" value="FUMARATE_LYASES"/>
    <property type="match status" value="1"/>
</dbReference>
<keyword evidence="11" id="KW-1185">Reference proteome</keyword>
<comment type="subcellular location">
    <subcellularLocation>
        <location evidence="7">Cytoplasm</location>
    </subcellularLocation>
</comment>
<dbReference type="AlphaFoldDB" id="A0A346E0F0"/>
<accession>A0A346E0F0</accession>
<dbReference type="PRINTS" id="PR00149">
    <property type="entry name" value="FUMRATELYASE"/>
</dbReference>
<keyword evidence="5 7" id="KW-0028">Amino-acid biosynthesis</keyword>
<evidence type="ECO:0000259" key="8">
    <source>
        <dbReference type="Pfam" id="PF00206"/>
    </source>
</evidence>
<sequence>MKKWSGRFKKKGIKFLYSFTSSIYFDSFLFKYDILSTLVHIKILLKLKIISLNNFKTLKKSLKFIKSKKKFKENFEDIHLNLENFFIKYTGNIGKKIRTSRSRNDLVNSDFKMWIFDRNKVIIYKIITLLKTILLCSKKNYRKIFVGFTHFQVAQPITFGHYLMSYYEIFKRDLEKLIFFLKFNNSCPLGCCALAGTSFKIDRKFYSSKLFFKEACKNSIDGVSDRDYVLDFLYILSLITLHISKFSEDIINYSNNCLSIIKLSDEICTGSSIMPQKKNPDIFEVLRSKTGTIIGNMIAMLIILKSQTQAYNKDNQEDKKKVFDSYLEVKNVLNVVSKSIKNIKVNSKLCKEILNKNFSTATDLADFFTKNGIPFKKSHEIVSKIVLYCIKRNILLKEVKILNLNNKLISIFKKNKINFPKISIYQSLNSKISFGGTSPKRVKKSIIFEKKYINEKINFLNKNF</sequence>
<comment type="catalytic activity">
    <reaction evidence="1 7">
        <text>2-(N(omega)-L-arginino)succinate = fumarate + L-arginine</text>
        <dbReference type="Rhea" id="RHEA:24020"/>
        <dbReference type="ChEBI" id="CHEBI:29806"/>
        <dbReference type="ChEBI" id="CHEBI:32682"/>
        <dbReference type="ChEBI" id="CHEBI:57472"/>
        <dbReference type="EC" id="4.3.2.1"/>
    </reaction>
</comment>
<dbReference type="Pfam" id="PF00206">
    <property type="entry name" value="Lyase_1"/>
    <property type="match status" value="1"/>
</dbReference>
<dbReference type="EMBL" id="CP028360">
    <property type="protein sequence ID" value="AXN02455.1"/>
    <property type="molecule type" value="Genomic_DNA"/>
</dbReference>
<feature type="domain" description="Fumarate lyase N-terminal" evidence="8">
    <location>
        <begin position="87"/>
        <end position="295"/>
    </location>
</feature>
<dbReference type="InterPro" id="IPR029419">
    <property type="entry name" value="Arg_succ_lyase_C"/>
</dbReference>
<dbReference type="GO" id="GO:0004056">
    <property type="term" value="F:argininosuccinate lyase activity"/>
    <property type="evidence" value="ECO:0007669"/>
    <property type="project" value="UniProtKB-UniRule"/>
</dbReference>
<evidence type="ECO:0000256" key="6">
    <source>
        <dbReference type="ARBA" id="ARBA00023239"/>
    </source>
</evidence>
<evidence type="ECO:0000256" key="4">
    <source>
        <dbReference type="ARBA" id="ARBA00022571"/>
    </source>
</evidence>
<dbReference type="GO" id="GO:0042450">
    <property type="term" value="P:L-arginine biosynthetic process via ornithine"/>
    <property type="evidence" value="ECO:0007669"/>
    <property type="project" value="UniProtKB-UniRule"/>
</dbReference>
<gene>
    <name evidence="7" type="primary">argH</name>
    <name evidence="10" type="ORF">C9I84_050</name>
</gene>
<dbReference type="PANTHER" id="PTHR43814:SF1">
    <property type="entry name" value="ARGININOSUCCINATE LYASE"/>
    <property type="match status" value="1"/>
</dbReference>
<name>A0A346E0F0_9PROT</name>
<keyword evidence="4 7" id="KW-0055">Arginine biosynthesis</keyword>
<comment type="pathway">
    <text evidence="2 7">Amino-acid biosynthesis; L-arginine biosynthesis; L-arginine from L-ornithine and carbamoyl phosphate: step 3/3.</text>
</comment>
<dbReference type="CDD" id="cd01359">
    <property type="entry name" value="Argininosuccinate_lyase"/>
    <property type="match status" value="1"/>
</dbReference>
<proteinExistence type="inferred from homology"/>
<dbReference type="InterPro" id="IPR022761">
    <property type="entry name" value="Fumarate_lyase_N"/>
</dbReference>
<dbReference type="InterPro" id="IPR009049">
    <property type="entry name" value="Argininosuccinate_lyase"/>
</dbReference>
<dbReference type="InterPro" id="IPR008948">
    <property type="entry name" value="L-Aspartase-like"/>
</dbReference>
<evidence type="ECO:0000256" key="1">
    <source>
        <dbReference type="ARBA" id="ARBA00000985"/>
    </source>
</evidence>
<dbReference type="GO" id="GO:0005829">
    <property type="term" value="C:cytosol"/>
    <property type="evidence" value="ECO:0007669"/>
    <property type="project" value="TreeGrafter"/>
</dbReference>
<dbReference type="InterPro" id="IPR024083">
    <property type="entry name" value="Fumarase/histidase_N"/>
</dbReference>
<dbReference type="KEGG" id="vfg:C9I84_050"/>